<sequence length="75" mass="8355">MEKTRVFKNGGSLAVRLPKKYSLPVGDVMIDEKDGMLVITPLDRNGWPSDLEAMFPVIGELEQPDRLADSKPVEI</sequence>
<keyword evidence="2" id="KW-1185">Reference proteome</keyword>
<evidence type="ECO:0008006" key="3">
    <source>
        <dbReference type="Google" id="ProtNLM"/>
    </source>
</evidence>
<dbReference type="Gene3D" id="2.10.260.10">
    <property type="match status" value="1"/>
</dbReference>
<dbReference type="EMBL" id="JAPDDS010000011">
    <property type="protein sequence ID" value="MCW1886587.1"/>
    <property type="molecule type" value="Genomic_DNA"/>
</dbReference>
<evidence type="ECO:0000313" key="1">
    <source>
        <dbReference type="EMBL" id="MCW1886587.1"/>
    </source>
</evidence>
<dbReference type="InterPro" id="IPR037914">
    <property type="entry name" value="SpoVT-AbrB_sf"/>
</dbReference>
<accession>A0ABT3FSM9</accession>
<dbReference type="SUPFAM" id="SSF89447">
    <property type="entry name" value="AbrB/MazE/MraZ-like"/>
    <property type="match status" value="1"/>
</dbReference>
<comment type="caution">
    <text evidence="1">The sequence shown here is derived from an EMBL/GenBank/DDBJ whole genome shotgun (WGS) entry which is preliminary data.</text>
</comment>
<proteinExistence type="predicted"/>
<name>A0ABT3FSM9_9BACT</name>
<reference evidence="1 2" key="1">
    <citation type="submission" date="2022-10" db="EMBL/GenBank/DDBJ databases">
        <title>Luteolibacter flavescens strain MCCC 1K03193, whole genome shotgun sequencing project.</title>
        <authorList>
            <person name="Zhao G."/>
            <person name="Shen L."/>
        </authorList>
    </citation>
    <scope>NUCLEOTIDE SEQUENCE [LARGE SCALE GENOMIC DNA]</scope>
    <source>
        <strain evidence="1 2">MCCC 1K03193</strain>
    </source>
</reference>
<organism evidence="1 2">
    <name type="scientific">Luteolibacter flavescens</name>
    <dbReference type="NCBI Taxonomy" id="1859460"/>
    <lineage>
        <taxon>Bacteria</taxon>
        <taxon>Pseudomonadati</taxon>
        <taxon>Verrucomicrobiota</taxon>
        <taxon>Verrucomicrobiia</taxon>
        <taxon>Verrucomicrobiales</taxon>
        <taxon>Verrucomicrobiaceae</taxon>
        <taxon>Luteolibacter</taxon>
    </lineage>
</organism>
<dbReference type="RefSeq" id="WP_264502543.1">
    <property type="nucleotide sequence ID" value="NZ_JAPDDS010000011.1"/>
</dbReference>
<protein>
    <recommendedName>
        <fullName evidence="3">AbrB/MazE/SpoVT family DNA-binding domain-containing protein</fullName>
    </recommendedName>
</protein>
<evidence type="ECO:0000313" key="2">
    <source>
        <dbReference type="Proteomes" id="UP001207930"/>
    </source>
</evidence>
<gene>
    <name evidence="1" type="ORF">OKA04_17750</name>
</gene>
<dbReference type="Proteomes" id="UP001207930">
    <property type="component" value="Unassembled WGS sequence"/>
</dbReference>